<sequence length="211" mass="23635">MKKRSFKYKKALGITLALAVFLGGIGVVQRILDNHTSDFEDESVVKVEENKDNKDKKEEKTIETLKAPVKDGVGIVRYFYNKDDDAAKQEQSLILFEGVYRPNQGIDYSNKNEAFDILAAISGTVTKKTNDPVLGWIVTITNGDKISTTYESLSKVSVELNQTVKQGDVIGTSGENVYEADLKNHLHFILQKEDQLFNPEKYLGQALNTIK</sequence>
<dbReference type="Gene3D" id="2.70.70.10">
    <property type="entry name" value="Glucose Permease (Domain IIA)"/>
    <property type="match status" value="1"/>
</dbReference>
<dbReference type="InterPro" id="IPR011055">
    <property type="entry name" value="Dup_hybrid_motif"/>
</dbReference>
<feature type="domain" description="M23ase beta-sheet core" evidence="1">
    <location>
        <begin position="102"/>
        <end position="199"/>
    </location>
</feature>
<dbReference type="PANTHER" id="PTHR21666:SF291">
    <property type="entry name" value="STAGE II SPORULATION PROTEIN Q"/>
    <property type="match status" value="1"/>
</dbReference>
<organism evidence="2 3">
    <name type="scientific">Coprobacillus cateniformis</name>
    <dbReference type="NCBI Taxonomy" id="100884"/>
    <lineage>
        <taxon>Bacteria</taxon>
        <taxon>Bacillati</taxon>
        <taxon>Bacillota</taxon>
        <taxon>Erysipelotrichia</taxon>
        <taxon>Erysipelotrichales</taxon>
        <taxon>Coprobacillaceae</taxon>
        <taxon>Coprobacillus</taxon>
    </lineage>
</organism>
<reference evidence="2 3" key="1">
    <citation type="submission" date="2010-12" db="EMBL/GenBank/DDBJ databases">
        <title>The Genome Sequence of Coprobacillus sp. strain 29_1.</title>
        <authorList>
            <consortium name="The Broad Institute Genome Sequencing Platform"/>
            <person name="Earl A."/>
            <person name="Ward D."/>
            <person name="Feldgarden M."/>
            <person name="Gevers D."/>
            <person name="Daigneault M."/>
            <person name="Sibley C.D."/>
            <person name="White A."/>
            <person name="Strauss J."/>
            <person name="Allen-Vercoe E."/>
            <person name="Young S.K."/>
            <person name="Zeng Q."/>
            <person name="Gargeya S."/>
            <person name="Fitzgerald M."/>
            <person name="Haas B."/>
            <person name="Abouelleil A."/>
            <person name="Alvarado L."/>
            <person name="Arachchi H.M."/>
            <person name="Berlin A."/>
            <person name="Brown A."/>
            <person name="Chapman S.B."/>
            <person name="Chen Z."/>
            <person name="Dunbar C."/>
            <person name="Freedman E."/>
            <person name="Gearin G."/>
            <person name="Gellesch M."/>
            <person name="Goldberg J."/>
            <person name="Griggs A."/>
            <person name="Gujja S."/>
            <person name="Heilman E."/>
            <person name="Heiman D."/>
            <person name="Howarth C."/>
            <person name="Larson L."/>
            <person name="Lui A."/>
            <person name="MacDonald P.J.P."/>
            <person name="Mehta T."/>
            <person name="Montmayeur A."/>
            <person name="Murphy C."/>
            <person name="Neiman D."/>
            <person name="Pearson M."/>
            <person name="Priest M."/>
            <person name="Roberts A."/>
            <person name="Saif S."/>
            <person name="Shea T."/>
            <person name="Shenoy N."/>
            <person name="Sisk P."/>
            <person name="Stolte C."/>
            <person name="Sykes S."/>
            <person name="White J."/>
            <person name="Yandava C."/>
            <person name="Nusbaum C."/>
            <person name="Birren B."/>
        </authorList>
    </citation>
    <scope>NUCLEOTIDE SEQUENCE [LARGE SCALE GENOMIC DNA]</scope>
    <source>
        <strain evidence="2 3">29_1</strain>
    </source>
</reference>
<dbReference type="GeneID" id="78229910"/>
<dbReference type="EMBL" id="ADKX01000033">
    <property type="protein sequence ID" value="EFW04843.1"/>
    <property type="molecule type" value="Genomic_DNA"/>
</dbReference>
<dbReference type="OrthoDB" id="2050153at2"/>
<keyword evidence="3" id="KW-1185">Reference proteome</keyword>
<comment type="caution">
    <text evidence="2">The sequence shown here is derived from an EMBL/GenBank/DDBJ whole genome shotgun (WGS) entry which is preliminary data.</text>
</comment>
<protein>
    <submittedName>
        <fullName evidence="2">Stage II sporulation protein</fullName>
    </submittedName>
</protein>
<dbReference type="RefSeq" id="WP_008789068.1">
    <property type="nucleotide sequence ID" value="NZ_AKCB01000001.1"/>
</dbReference>
<evidence type="ECO:0000313" key="3">
    <source>
        <dbReference type="Proteomes" id="UP000003157"/>
    </source>
</evidence>
<dbReference type="InterPro" id="IPR016047">
    <property type="entry name" value="M23ase_b-sheet_dom"/>
</dbReference>
<dbReference type="HOGENOM" id="CLU_1292561_0_0_9"/>
<dbReference type="Pfam" id="PF01551">
    <property type="entry name" value="Peptidase_M23"/>
    <property type="match status" value="1"/>
</dbReference>
<dbReference type="STRING" id="100884.GCA_000269565_02063"/>
<dbReference type="eggNOG" id="COG0739">
    <property type="taxonomic scope" value="Bacteria"/>
</dbReference>
<evidence type="ECO:0000259" key="1">
    <source>
        <dbReference type="Pfam" id="PF01551"/>
    </source>
</evidence>
<proteinExistence type="predicted"/>
<dbReference type="PANTHER" id="PTHR21666">
    <property type="entry name" value="PEPTIDASE-RELATED"/>
    <property type="match status" value="1"/>
</dbReference>
<name>E7GB27_9FIRM</name>
<dbReference type="GO" id="GO:0004222">
    <property type="term" value="F:metalloendopeptidase activity"/>
    <property type="evidence" value="ECO:0007669"/>
    <property type="project" value="TreeGrafter"/>
</dbReference>
<dbReference type="SUPFAM" id="SSF51261">
    <property type="entry name" value="Duplicated hybrid motif"/>
    <property type="match status" value="1"/>
</dbReference>
<dbReference type="CDD" id="cd12797">
    <property type="entry name" value="M23_peptidase"/>
    <property type="match status" value="1"/>
</dbReference>
<gene>
    <name evidence="2" type="ORF">HMPREF9488_01967</name>
</gene>
<dbReference type="AlphaFoldDB" id="E7GB27"/>
<dbReference type="Proteomes" id="UP000003157">
    <property type="component" value="Unassembled WGS sequence"/>
</dbReference>
<accession>E7GB27</accession>
<evidence type="ECO:0000313" key="2">
    <source>
        <dbReference type="EMBL" id="EFW04843.1"/>
    </source>
</evidence>
<dbReference type="InterPro" id="IPR050570">
    <property type="entry name" value="Cell_wall_metabolism_enzyme"/>
</dbReference>